<dbReference type="RefSeq" id="WP_166918011.1">
    <property type="nucleotide sequence ID" value="NZ_JAASRN010000001.1"/>
</dbReference>
<accession>A0A846MMD2</accession>
<dbReference type="Gene3D" id="3.40.50.150">
    <property type="entry name" value="Vaccinia Virus protein VP39"/>
    <property type="match status" value="1"/>
</dbReference>
<organism evidence="2 3">
    <name type="scientific">Thermonema lapsum</name>
    <dbReference type="NCBI Taxonomy" id="28195"/>
    <lineage>
        <taxon>Bacteria</taxon>
        <taxon>Pseudomonadati</taxon>
        <taxon>Bacteroidota</taxon>
        <taxon>Cytophagia</taxon>
        <taxon>Cytophagales</taxon>
        <taxon>Thermonemataceae</taxon>
        <taxon>Thermonema</taxon>
    </lineage>
</organism>
<dbReference type="CDD" id="cd02440">
    <property type="entry name" value="AdoMet_MTases"/>
    <property type="match status" value="1"/>
</dbReference>
<sequence length="314" mass="37103">MKQYDINPLRKGWKSKRVKAIDVDFIVHTYRDALNVNVARFFRGIDQVYIHECLNTGYRFYYPFHILGDASFYEDLQKFDWYYMPWKWEHQKVKECIEALKKDNLKILEIGCARGDFLSRMQSEGHSTTGLELNRTAAQEAQRKGVRVLPESIEEHAQQHIHTYDVVCSFQVMEHIANIGEVIDASLSVLKPGGRLFISVPNNDSFLSLDMNVLNMPPHHMGLWNARSLQALASFWSLKIENMYFEPLQPYHQAYYKKTMDFHLYGTYAKSLYQKYGILGKIFYRLFRRKFMNEIERQYPTLKNFTVIAEYSKV</sequence>
<evidence type="ECO:0000256" key="1">
    <source>
        <dbReference type="ARBA" id="ARBA00022679"/>
    </source>
</evidence>
<dbReference type="PANTHER" id="PTHR43861">
    <property type="entry name" value="TRANS-ACONITATE 2-METHYLTRANSFERASE-RELATED"/>
    <property type="match status" value="1"/>
</dbReference>
<dbReference type="AlphaFoldDB" id="A0A846MMD2"/>
<evidence type="ECO:0000313" key="2">
    <source>
        <dbReference type="EMBL" id="NIK72698.1"/>
    </source>
</evidence>
<dbReference type="GO" id="GO:0032259">
    <property type="term" value="P:methylation"/>
    <property type="evidence" value="ECO:0007669"/>
    <property type="project" value="UniProtKB-KW"/>
</dbReference>
<keyword evidence="3" id="KW-1185">Reference proteome</keyword>
<protein>
    <submittedName>
        <fullName evidence="2">2-polyprenyl-3-methyl-5-hydroxy-6-metoxy-1, 4-benzoquinol methylase</fullName>
    </submittedName>
</protein>
<keyword evidence="1" id="KW-0808">Transferase</keyword>
<evidence type="ECO:0000313" key="3">
    <source>
        <dbReference type="Proteomes" id="UP000537126"/>
    </source>
</evidence>
<proteinExistence type="predicted"/>
<comment type="caution">
    <text evidence="2">The sequence shown here is derived from an EMBL/GenBank/DDBJ whole genome shotgun (WGS) entry which is preliminary data.</text>
</comment>
<keyword evidence="2" id="KW-0489">Methyltransferase</keyword>
<dbReference type="GO" id="GO:0008168">
    <property type="term" value="F:methyltransferase activity"/>
    <property type="evidence" value="ECO:0007669"/>
    <property type="project" value="UniProtKB-KW"/>
</dbReference>
<dbReference type="EMBL" id="JAASRN010000001">
    <property type="protein sequence ID" value="NIK72698.1"/>
    <property type="molecule type" value="Genomic_DNA"/>
</dbReference>
<dbReference type="PANTHER" id="PTHR43861:SF3">
    <property type="entry name" value="PUTATIVE (AFU_ORTHOLOGUE AFUA_2G14390)-RELATED"/>
    <property type="match status" value="1"/>
</dbReference>
<gene>
    <name evidence="2" type="ORF">FHS56_000184</name>
</gene>
<name>A0A846MMD2_9BACT</name>
<reference evidence="2 3" key="1">
    <citation type="submission" date="2020-03" db="EMBL/GenBank/DDBJ databases">
        <title>Genomic Encyclopedia of Type Strains, Phase IV (KMG-IV): sequencing the most valuable type-strain genomes for metagenomic binning, comparative biology and taxonomic classification.</title>
        <authorList>
            <person name="Goeker M."/>
        </authorList>
    </citation>
    <scope>NUCLEOTIDE SEQUENCE [LARGE SCALE GENOMIC DNA]</scope>
    <source>
        <strain evidence="2 3">DSM 5718</strain>
    </source>
</reference>
<dbReference type="Pfam" id="PF13489">
    <property type="entry name" value="Methyltransf_23"/>
    <property type="match status" value="1"/>
</dbReference>
<dbReference type="Proteomes" id="UP000537126">
    <property type="component" value="Unassembled WGS sequence"/>
</dbReference>
<dbReference type="InterPro" id="IPR029063">
    <property type="entry name" value="SAM-dependent_MTases_sf"/>
</dbReference>
<dbReference type="SUPFAM" id="SSF53335">
    <property type="entry name" value="S-adenosyl-L-methionine-dependent methyltransferases"/>
    <property type="match status" value="1"/>
</dbReference>